<keyword evidence="1" id="KW-1133">Transmembrane helix</keyword>
<name>A0A4S3M3U0_9FLAO</name>
<comment type="caution">
    <text evidence="2">The sequence shown here is derived from an EMBL/GenBank/DDBJ whole genome shotgun (WGS) entry which is preliminary data.</text>
</comment>
<proteinExistence type="predicted"/>
<reference evidence="2 3" key="1">
    <citation type="submission" date="2019-04" db="EMBL/GenBank/DDBJ databases">
        <title>Draft genome sequence of Robertkochia marina CC-AMO-30D.</title>
        <authorList>
            <person name="Hameed A."/>
            <person name="Lin S.-Y."/>
            <person name="Shahina M."/>
            <person name="Lai W.-A."/>
            <person name="Young C.-C."/>
        </authorList>
    </citation>
    <scope>NUCLEOTIDE SEQUENCE [LARGE SCALE GENOMIC DNA]</scope>
    <source>
        <strain evidence="2 3">CC-AMO-30D</strain>
    </source>
</reference>
<feature type="transmembrane region" description="Helical" evidence="1">
    <location>
        <begin position="6"/>
        <end position="26"/>
    </location>
</feature>
<dbReference type="AlphaFoldDB" id="A0A4S3M3U0"/>
<keyword evidence="3" id="KW-1185">Reference proteome</keyword>
<dbReference type="RefSeq" id="WP_136334297.1">
    <property type="nucleotide sequence ID" value="NZ_QXMP01000007.1"/>
</dbReference>
<dbReference type="PANTHER" id="PTHR30469:SF15">
    <property type="entry name" value="HLYD FAMILY OF SECRETION PROTEINS"/>
    <property type="match status" value="1"/>
</dbReference>
<dbReference type="PANTHER" id="PTHR30469">
    <property type="entry name" value="MULTIDRUG RESISTANCE PROTEIN MDTA"/>
    <property type="match status" value="1"/>
</dbReference>
<organism evidence="2 3">
    <name type="scientific">Robertkochia marina</name>
    <dbReference type="NCBI Taxonomy" id="1227945"/>
    <lineage>
        <taxon>Bacteria</taxon>
        <taxon>Pseudomonadati</taxon>
        <taxon>Bacteroidota</taxon>
        <taxon>Flavobacteriia</taxon>
        <taxon>Flavobacteriales</taxon>
        <taxon>Flavobacteriaceae</taxon>
        <taxon>Robertkochia</taxon>
    </lineage>
</organism>
<dbReference type="Gene3D" id="2.40.50.100">
    <property type="match status" value="1"/>
</dbReference>
<dbReference type="OrthoDB" id="1114717at2"/>
<keyword evidence="1" id="KW-0812">Transmembrane</keyword>
<accession>A0A4S3M3U0</accession>
<evidence type="ECO:0000256" key="1">
    <source>
        <dbReference type="SAM" id="Phobius"/>
    </source>
</evidence>
<protein>
    <submittedName>
        <fullName evidence="2">HlyD family efflux transporter periplasmic adaptor subunit</fullName>
    </submittedName>
</protein>
<dbReference type="EMBL" id="SSMC01000001">
    <property type="protein sequence ID" value="THD68807.1"/>
    <property type="molecule type" value="Genomic_DNA"/>
</dbReference>
<dbReference type="Gene3D" id="2.40.30.170">
    <property type="match status" value="1"/>
</dbReference>
<gene>
    <name evidence="2" type="ORF">E7Z59_00315</name>
</gene>
<dbReference type="GO" id="GO:1990281">
    <property type="term" value="C:efflux pump complex"/>
    <property type="evidence" value="ECO:0007669"/>
    <property type="project" value="TreeGrafter"/>
</dbReference>
<dbReference type="GO" id="GO:0015562">
    <property type="term" value="F:efflux transmembrane transporter activity"/>
    <property type="evidence" value="ECO:0007669"/>
    <property type="project" value="TreeGrafter"/>
</dbReference>
<keyword evidence="1" id="KW-0472">Membrane</keyword>
<dbReference type="SUPFAM" id="SSF111369">
    <property type="entry name" value="HlyD-like secretion proteins"/>
    <property type="match status" value="1"/>
</dbReference>
<sequence length="385" mass="42596">MNHKYVSAFLGLVLIAIGFFGASYLIKNKKRPQSVVQKVVKTVYVDTVQNGEVPVIINANGNLVAKRRIELFSEVQGVFLSSAKLFKEGQTYQKGEVLLRLNDEEFSASVQSQKSSLINLITGIMPDLRLDYPEAFPTWEEYLANFEMNGQTRALPDPASPQVKNFLIGRGIYAAYYNLKNVENRLSKHIIRAPFTGILTEALVNEGTLVRNGQKLGEFIDPSTYEVEVAVNKTFAPYLRVGEEVVLNNLDNTQTWKGTVSRVNGKIDQATQTITAFVEVSADELKEGMYLEAHIHARDASNSYQIERSLLIDQSRVYAVKDTVLELLPVKPVFFSEKHVIVEGLEDGAMILSKSVPGAYPGMVVKMAGNSGVNVGEANPNMAAQ</sequence>
<evidence type="ECO:0000313" key="3">
    <source>
        <dbReference type="Proteomes" id="UP000305939"/>
    </source>
</evidence>
<evidence type="ECO:0000313" key="2">
    <source>
        <dbReference type="EMBL" id="THD68807.1"/>
    </source>
</evidence>
<dbReference type="Proteomes" id="UP000305939">
    <property type="component" value="Unassembled WGS sequence"/>
</dbReference>